<reference evidence="2" key="1">
    <citation type="submission" date="2023-10" db="EMBL/GenBank/DDBJ databases">
        <authorList>
            <person name="Noh H."/>
        </authorList>
    </citation>
    <scope>NUCLEOTIDE SEQUENCE</scope>
    <source>
        <strain evidence="2">DUCC4014</strain>
    </source>
</reference>
<feature type="compositionally biased region" description="Basic and acidic residues" evidence="1">
    <location>
        <begin position="167"/>
        <end position="188"/>
    </location>
</feature>
<accession>A0AAF0YF80</accession>
<keyword evidence="3" id="KW-1185">Reference proteome</keyword>
<organism evidence="2 3">
    <name type="scientific">Vanrija pseudolonga</name>
    <dbReference type="NCBI Taxonomy" id="143232"/>
    <lineage>
        <taxon>Eukaryota</taxon>
        <taxon>Fungi</taxon>
        <taxon>Dikarya</taxon>
        <taxon>Basidiomycota</taxon>
        <taxon>Agaricomycotina</taxon>
        <taxon>Tremellomycetes</taxon>
        <taxon>Trichosporonales</taxon>
        <taxon>Trichosporonaceae</taxon>
        <taxon>Vanrija</taxon>
    </lineage>
</organism>
<proteinExistence type="predicted"/>
<protein>
    <submittedName>
        <fullName evidence="2">Protein FRA10AC1</fullName>
    </submittedName>
</protein>
<feature type="region of interest" description="Disordered" evidence="1">
    <location>
        <begin position="167"/>
        <end position="204"/>
    </location>
</feature>
<dbReference type="EMBL" id="CP086720">
    <property type="protein sequence ID" value="WOO85730.1"/>
    <property type="molecule type" value="Genomic_DNA"/>
</dbReference>
<dbReference type="Proteomes" id="UP000827549">
    <property type="component" value="Chromosome 7"/>
</dbReference>
<dbReference type="AlphaFoldDB" id="A0AAF0YF80"/>
<evidence type="ECO:0000313" key="3">
    <source>
        <dbReference type="Proteomes" id="UP000827549"/>
    </source>
</evidence>
<dbReference type="InterPro" id="IPR019129">
    <property type="entry name" value="Folate-sensitive_fs_Fra10Ac1"/>
</dbReference>
<gene>
    <name evidence="2" type="primary">Fra10ac1_1</name>
    <name evidence="2" type="ORF">LOC62_07G009222</name>
</gene>
<evidence type="ECO:0000313" key="2">
    <source>
        <dbReference type="EMBL" id="WOO85730.1"/>
    </source>
</evidence>
<dbReference type="Pfam" id="PF09725">
    <property type="entry name" value="Fra10Ac1"/>
    <property type="match status" value="1"/>
</dbReference>
<dbReference type="RefSeq" id="XP_062631756.1">
    <property type="nucleotide sequence ID" value="XM_062775773.1"/>
</dbReference>
<evidence type="ECO:0000256" key="1">
    <source>
        <dbReference type="SAM" id="MobiDB-lite"/>
    </source>
</evidence>
<name>A0AAF0YF80_9TREE</name>
<sequence>MSRAPPKTSEWDVLKKHHKFVQPFFSVLAANHIGTPNTPRFKRADDEADDGTWEERLAKGYENKLFRELALIDLKHYKSKRFALRWRTATEVVDGKGDETCGSLRCQHHTPARLGDSTRHSRSPPRSTTPLRTFELPFVYQEDGERKETMVKVRLCRRCEAKLKWRPDDRDSASPTRREAKTEKRSAEHSSANAGRGDSKRRRG</sequence>
<dbReference type="GeneID" id="87812385"/>
<feature type="region of interest" description="Disordered" evidence="1">
    <location>
        <begin position="108"/>
        <end position="132"/>
    </location>
</feature>